<accession>A0A6I3LL84</accession>
<sequence>MKNLYYLIPLLIFYTACKKPVAQQMQIVYNDSIKVQPLDYKAAIVMDSIILSKQSENVQSFYALNDNKSAWFDKDNRAQLIQIINDNYKEGIIQNKNLQIDSLKYYHANYADLDDQAKTRADILFSKSFVLNANNFFNGVLNPKRLSKDWDLDRKELNAEATMLLALDNRAIVTTFDSLRPVHKEYTYLKQKLEDLYHLQKDTLHPITQNVNVNDTVQGIETIKKHLSFLSLYADSLKIDNVYDQGLETTVKQLQTAKKLPVSNKLDVNLIKAIDNEENRIKEKLIVNLERWRWFPRTFGDHYILVNIAGFNLVTVSNKDTIKEHKVIVGTTARKTPILTSTLTNISMNPTWTVPPTILKNDMAPKAATDSTYFGKRNFTIYDKSTGKAVDPKEWNADKYGSYRYVQKGGPGNTLGRIKFMFNNNHAVYLHDTPNHAYFNRENRNMSSGCVRVQDPFDLAEFIFQVQENDISKEKVDEIIKSHKTTNFKVSEIPVHVHQLYWTIQVDKKGNIKEYRDVYNFDSDLYKKLQ</sequence>
<dbReference type="InterPro" id="IPR052905">
    <property type="entry name" value="LD-transpeptidase_YkuD-like"/>
</dbReference>
<dbReference type="PROSITE" id="PS52029">
    <property type="entry name" value="LD_TPASE"/>
    <property type="match status" value="1"/>
</dbReference>
<evidence type="ECO:0000256" key="1">
    <source>
        <dbReference type="ARBA" id="ARBA00004752"/>
    </source>
</evidence>
<comment type="similarity">
    <text evidence="2">Belongs to the YkuD family.</text>
</comment>
<dbReference type="RefSeq" id="WP_155090980.1">
    <property type="nucleotide sequence ID" value="NZ_CP102754.1"/>
</dbReference>
<dbReference type="SUPFAM" id="SSF141523">
    <property type="entry name" value="L,D-transpeptidase catalytic domain-like"/>
    <property type="match status" value="1"/>
</dbReference>
<proteinExistence type="inferred from homology"/>
<evidence type="ECO:0000256" key="2">
    <source>
        <dbReference type="ARBA" id="ARBA00005992"/>
    </source>
</evidence>
<dbReference type="Pfam" id="PF03734">
    <property type="entry name" value="YkuD"/>
    <property type="match status" value="1"/>
</dbReference>
<dbReference type="InterPro" id="IPR036365">
    <property type="entry name" value="PGBD-like_sf"/>
</dbReference>
<organism evidence="9 10">
    <name type="scientific">Myroides albus</name>
    <dbReference type="NCBI Taxonomy" id="2562892"/>
    <lineage>
        <taxon>Bacteria</taxon>
        <taxon>Pseudomonadati</taxon>
        <taxon>Bacteroidota</taxon>
        <taxon>Flavobacteriia</taxon>
        <taxon>Flavobacteriales</taxon>
        <taxon>Flavobacteriaceae</taxon>
        <taxon>Myroides</taxon>
    </lineage>
</organism>
<feature type="active site" description="Nucleophile" evidence="7">
    <location>
        <position position="450"/>
    </location>
</feature>
<dbReference type="Proteomes" id="UP000438760">
    <property type="component" value="Unassembled WGS sequence"/>
</dbReference>
<keyword evidence="4 7" id="KW-0133">Cell shape</keyword>
<evidence type="ECO:0000256" key="4">
    <source>
        <dbReference type="ARBA" id="ARBA00022960"/>
    </source>
</evidence>
<dbReference type="AlphaFoldDB" id="A0A6I3LL84"/>
<keyword evidence="5 7" id="KW-0573">Peptidoglycan synthesis</keyword>
<evidence type="ECO:0000256" key="7">
    <source>
        <dbReference type="PROSITE-ProRule" id="PRU01373"/>
    </source>
</evidence>
<gene>
    <name evidence="9" type="ORF">GJV76_02035</name>
</gene>
<dbReference type="Pfam" id="PF20142">
    <property type="entry name" value="Scaffold"/>
    <property type="match status" value="1"/>
</dbReference>
<dbReference type="GO" id="GO:0016740">
    <property type="term" value="F:transferase activity"/>
    <property type="evidence" value="ECO:0007669"/>
    <property type="project" value="UniProtKB-KW"/>
</dbReference>
<dbReference type="GO" id="GO:0008360">
    <property type="term" value="P:regulation of cell shape"/>
    <property type="evidence" value="ECO:0007669"/>
    <property type="project" value="UniProtKB-UniRule"/>
</dbReference>
<name>A0A6I3LL84_9FLAO</name>
<comment type="caution">
    <text evidence="9">The sequence shown here is derived from an EMBL/GenBank/DDBJ whole genome shotgun (WGS) entry which is preliminary data.</text>
</comment>
<evidence type="ECO:0000313" key="9">
    <source>
        <dbReference type="EMBL" id="MTG96932.1"/>
    </source>
</evidence>
<dbReference type="Gene3D" id="2.40.440.10">
    <property type="entry name" value="L,D-transpeptidase catalytic domain-like"/>
    <property type="match status" value="1"/>
</dbReference>
<evidence type="ECO:0000256" key="5">
    <source>
        <dbReference type="ARBA" id="ARBA00022984"/>
    </source>
</evidence>
<protein>
    <submittedName>
        <fullName evidence="9">L,D-transpeptidase family protein</fullName>
    </submittedName>
</protein>
<dbReference type="InterPro" id="IPR045380">
    <property type="entry name" value="LD_TPept_scaffold_dom"/>
</dbReference>
<reference evidence="9 10" key="1">
    <citation type="submission" date="2019-11" db="EMBL/GenBank/DDBJ databases">
        <title>Genome of Strain BIT-d1.</title>
        <authorList>
            <person name="Yang Y."/>
        </authorList>
    </citation>
    <scope>NUCLEOTIDE SEQUENCE [LARGE SCALE GENOMIC DNA]</scope>
    <source>
        <strain evidence="9 10">BIT-d1</strain>
    </source>
</reference>
<dbReference type="InterPro" id="IPR005490">
    <property type="entry name" value="LD_TPept_cat_dom"/>
</dbReference>
<evidence type="ECO:0000259" key="8">
    <source>
        <dbReference type="PROSITE" id="PS52029"/>
    </source>
</evidence>
<dbReference type="OrthoDB" id="9778545at2"/>
<dbReference type="GO" id="GO:0004180">
    <property type="term" value="F:carboxypeptidase activity"/>
    <property type="evidence" value="ECO:0007669"/>
    <property type="project" value="UniProtKB-ARBA"/>
</dbReference>
<keyword evidence="10" id="KW-1185">Reference proteome</keyword>
<evidence type="ECO:0000256" key="6">
    <source>
        <dbReference type="ARBA" id="ARBA00023316"/>
    </source>
</evidence>
<feature type="active site" description="Proton donor/acceptor" evidence="7">
    <location>
        <position position="431"/>
    </location>
</feature>
<dbReference type="InterPro" id="IPR002477">
    <property type="entry name" value="Peptidoglycan-bd-like"/>
</dbReference>
<dbReference type="PANTHER" id="PTHR41533:SF2">
    <property type="entry name" value="BLR7131 PROTEIN"/>
    <property type="match status" value="1"/>
</dbReference>
<evidence type="ECO:0000313" key="10">
    <source>
        <dbReference type="Proteomes" id="UP000438760"/>
    </source>
</evidence>
<keyword evidence="6 7" id="KW-0961">Cell wall biogenesis/degradation</keyword>
<dbReference type="CDD" id="cd16913">
    <property type="entry name" value="YkuD_like"/>
    <property type="match status" value="1"/>
</dbReference>
<dbReference type="EMBL" id="WMJX01000002">
    <property type="protein sequence ID" value="MTG96932.1"/>
    <property type="molecule type" value="Genomic_DNA"/>
</dbReference>
<dbReference type="SUPFAM" id="SSF47090">
    <property type="entry name" value="PGBD-like"/>
    <property type="match status" value="1"/>
</dbReference>
<dbReference type="GO" id="GO:0071555">
    <property type="term" value="P:cell wall organization"/>
    <property type="evidence" value="ECO:0007669"/>
    <property type="project" value="UniProtKB-UniRule"/>
</dbReference>
<dbReference type="UniPathway" id="UPA00219"/>
<dbReference type="PANTHER" id="PTHR41533">
    <property type="entry name" value="L,D-TRANSPEPTIDASE HI_1667-RELATED"/>
    <property type="match status" value="1"/>
</dbReference>
<dbReference type="Pfam" id="PF01471">
    <property type="entry name" value="PG_binding_1"/>
    <property type="match status" value="1"/>
</dbReference>
<feature type="domain" description="L,D-TPase catalytic" evidence="8">
    <location>
        <begin position="302"/>
        <end position="479"/>
    </location>
</feature>
<evidence type="ECO:0000256" key="3">
    <source>
        <dbReference type="ARBA" id="ARBA00022679"/>
    </source>
</evidence>
<dbReference type="GO" id="GO:0009252">
    <property type="term" value="P:peptidoglycan biosynthetic process"/>
    <property type="evidence" value="ECO:0007669"/>
    <property type="project" value="UniProtKB-UniPathway"/>
</dbReference>
<dbReference type="InterPro" id="IPR038063">
    <property type="entry name" value="Transpep_catalytic_dom"/>
</dbReference>
<comment type="pathway">
    <text evidence="1 7">Cell wall biogenesis; peptidoglycan biosynthesis.</text>
</comment>
<keyword evidence="3" id="KW-0808">Transferase</keyword>